<dbReference type="OrthoDB" id="310203at2759"/>
<dbReference type="EMBL" id="CCKQ01012346">
    <property type="protein sequence ID" value="CDW83957.1"/>
    <property type="molecule type" value="Genomic_DNA"/>
</dbReference>
<proteinExistence type="predicted"/>
<protein>
    <submittedName>
        <fullName evidence="1">Uncharacterized protein</fullName>
    </submittedName>
</protein>
<reference evidence="1 2" key="1">
    <citation type="submission" date="2014-06" db="EMBL/GenBank/DDBJ databases">
        <authorList>
            <person name="Swart Estienne"/>
        </authorList>
    </citation>
    <scope>NUCLEOTIDE SEQUENCE [LARGE SCALE GENOMIC DNA]</scope>
    <source>
        <strain evidence="1 2">130c</strain>
    </source>
</reference>
<gene>
    <name evidence="1" type="primary">Contig5315.g5690</name>
    <name evidence="1" type="ORF">STYLEM_13012</name>
</gene>
<dbReference type="InParanoid" id="A0A078ARY4"/>
<keyword evidence="2" id="KW-1185">Reference proteome</keyword>
<dbReference type="Proteomes" id="UP000039865">
    <property type="component" value="Unassembled WGS sequence"/>
</dbReference>
<dbReference type="PANTHER" id="PTHR34204:SF2">
    <property type="entry name" value="RNA-BINDING ASCH DOMAIN PROTEIN"/>
    <property type="match status" value="1"/>
</dbReference>
<evidence type="ECO:0000313" key="1">
    <source>
        <dbReference type="EMBL" id="CDW83957.1"/>
    </source>
</evidence>
<dbReference type="OMA" id="FINCHIL"/>
<dbReference type="AlphaFoldDB" id="A0A078ARY4"/>
<name>A0A078ARY4_STYLE</name>
<accession>A0A078ARY4</accession>
<organism evidence="1 2">
    <name type="scientific">Stylonychia lemnae</name>
    <name type="common">Ciliate</name>
    <dbReference type="NCBI Taxonomy" id="5949"/>
    <lineage>
        <taxon>Eukaryota</taxon>
        <taxon>Sar</taxon>
        <taxon>Alveolata</taxon>
        <taxon>Ciliophora</taxon>
        <taxon>Intramacronucleata</taxon>
        <taxon>Spirotrichea</taxon>
        <taxon>Stichotrichia</taxon>
        <taxon>Sporadotrichida</taxon>
        <taxon>Oxytrichidae</taxon>
        <taxon>Stylonychinae</taxon>
        <taxon>Stylonychia</taxon>
    </lineage>
</organism>
<dbReference type="PANTHER" id="PTHR34204">
    <property type="entry name" value="RNA-BINDING ASCH DOMAIN PROTEIN"/>
    <property type="match status" value="1"/>
</dbReference>
<sequence>MYLGQEEDEKSQDPLAFDDRIQSTLQRIFEQKSEELTKVFSSQFIDHILESSNLPGAVNIKLNASQQFHFFGFPDTNYLKIVRSSISQCDLQASIVLTLWNKKAAFPIQFIKIEGFTDETQVLIDILNNHTPRIHDVFNYLENDNLMQTEHELKELMIILGARGLMTMIGFRKTTGSQDIPWPTRANLLQWFNKPHITLSKFQLTIIMKPGDDEMRRVKNPPKLTVGARAWCKHGHRSSEGFWGQVKGTETEKNEQADIIAKLIIDECVWINVHILPHSEYIIECRNERGYGIRWTIKGEFRGFLEPQMEGGHDKKWRH</sequence>
<evidence type="ECO:0000313" key="2">
    <source>
        <dbReference type="Proteomes" id="UP000039865"/>
    </source>
</evidence>